<feature type="compositionally biased region" description="Basic and acidic residues" evidence="4">
    <location>
        <begin position="102"/>
        <end position="123"/>
    </location>
</feature>
<dbReference type="PANTHER" id="PTHR11783">
    <property type="entry name" value="SULFOTRANSFERASE SULT"/>
    <property type="match status" value="1"/>
</dbReference>
<dbReference type="InterPro" id="IPR027417">
    <property type="entry name" value="P-loop_NTPase"/>
</dbReference>
<comment type="similarity">
    <text evidence="1 3">Belongs to the sulfotransferase 1 family.</text>
</comment>
<dbReference type="EC" id="2.8.2.-" evidence="3"/>
<dbReference type="EMBL" id="JAATIS010003638">
    <property type="protein sequence ID" value="KAG2464060.1"/>
    <property type="molecule type" value="Genomic_DNA"/>
</dbReference>
<dbReference type="Proteomes" id="UP000886611">
    <property type="component" value="Unassembled WGS sequence"/>
</dbReference>
<dbReference type="SUPFAM" id="SSF52540">
    <property type="entry name" value="P-loop containing nucleoside triphosphate hydrolases"/>
    <property type="match status" value="1"/>
</dbReference>
<dbReference type="Pfam" id="PF00685">
    <property type="entry name" value="Sulfotransfer_1"/>
    <property type="match status" value="1"/>
</dbReference>
<feature type="non-terminal residue" evidence="6">
    <location>
        <position position="1"/>
    </location>
</feature>
<evidence type="ECO:0000256" key="4">
    <source>
        <dbReference type="SAM" id="MobiDB-lite"/>
    </source>
</evidence>
<comment type="caution">
    <text evidence="6">The sequence shown here is derived from an EMBL/GenBank/DDBJ whole genome shotgun (WGS) entry which is preliminary data.</text>
</comment>
<proteinExistence type="inferred from homology"/>
<keyword evidence="2 3" id="KW-0808">Transferase</keyword>
<name>A0A8X7X857_POLSE</name>
<dbReference type="AlphaFoldDB" id="A0A8X7X857"/>
<evidence type="ECO:0000256" key="3">
    <source>
        <dbReference type="RuleBase" id="RU361155"/>
    </source>
</evidence>
<accession>A0A8X7X857</accession>
<sequence>MLSCSAQSFDGLFMGWRTLLLLYFGDAEWEGRGELRPLGGEPGLCTGPACSVFCWASGCKVTPRVPPALFYQGDSLGSNLPSSFGFLTGRMDCSMPQTQTEGHNEGDKDAEKSESPPHVERQTLYDVEGVPMISHYFEYNERIRNFKAKPDDVLIATYPKAGTTWIIEIVDCIRKEGVTTEIKNQLSQTRAPFIEMGAVNMIPSGENEHQNLIIRANGVFSRDLICLCLSTGVDLLENMPSPRLVKTHLPVNLVPKSFWDNDCKDPVREVERVARFLGKTLEGTTINEILDHIAFSNMKDNPMTNYSIIPSHLMNQKISPFMRKGKVGDWKNHFTVAQNERFEEEYRRRMAKTSLRLTDEL</sequence>
<dbReference type="InterPro" id="IPR000863">
    <property type="entry name" value="Sulfotransferase_dom"/>
</dbReference>
<gene>
    <name evidence="6" type="primary">Sult1b1</name>
    <name evidence="6" type="ORF">GTO96_0002150</name>
</gene>
<evidence type="ECO:0000313" key="6">
    <source>
        <dbReference type="EMBL" id="KAG2464060.1"/>
    </source>
</evidence>
<evidence type="ECO:0000256" key="1">
    <source>
        <dbReference type="ARBA" id="ARBA00005771"/>
    </source>
</evidence>
<evidence type="ECO:0000313" key="7">
    <source>
        <dbReference type="Proteomes" id="UP000886611"/>
    </source>
</evidence>
<feature type="non-terminal residue" evidence="6">
    <location>
        <position position="361"/>
    </location>
</feature>
<feature type="region of interest" description="Disordered" evidence="4">
    <location>
        <begin position="95"/>
        <end position="124"/>
    </location>
</feature>
<reference evidence="6 7" key="1">
    <citation type="journal article" date="2021" name="Cell">
        <title>Tracing the genetic footprints of vertebrate landing in non-teleost ray-finned fishes.</title>
        <authorList>
            <person name="Bi X."/>
            <person name="Wang K."/>
            <person name="Yang L."/>
            <person name="Pan H."/>
            <person name="Jiang H."/>
            <person name="Wei Q."/>
            <person name="Fang M."/>
            <person name="Yu H."/>
            <person name="Zhu C."/>
            <person name="Cai Y."/>
            <person name="He Y."/>
            <person name="Gan X."/>
            <person name="Zeng H."/>
            <person name="Yu D."/>
            <person name="Zhu Y."/>
            <person name="Jiang H."/>
            <person name="Qiu Q."/>
            <person name="Yang H."/>
            <person name="Zhang Y.E."/>
            <person name="Wang W."/>
            <person name="Zhu M."/>
            <person name="He S."/>
            <person name="Zhang G."/>
        </authorList>
    </citation>
    <scope>NUCLEOTIDE SEQUENCE [LARGE SCALE GENOMIC DNA]</scope>
    <source>
        <strain evidence="6">Bchr_013</strain>
    </source>
</reference>
<feature type="domain" description="Sulfotransferase" evidence="5">
    <location>
        <begin position="264"/>
        <end position="353"/>
    </location>
</feature>
<evidence type="ECO:0000256" key="2">
    <source>
        <dbReference type="ARBA" id="ARBA00022679"/>
    </source>
</evidence>
<dbReference type="Gene3D" id="3.40.50.300">
    <property type="entry name" value="P-loop containing nucleotide triphosphate hydrolases"/>
    <property type="match status" value="2"/>
</dbReference>
<evidence type="ECO:0000259" key="5">
    <source>
        <dbReference type="Pfam" id="PF00685"/>
    </source>
</evidence>
<dbReference type="GO" id="GO:0008146">
    <property type="term" value="F:sulfotransferase activity"/>
    <property type="evidence" value="ECO:0007669"/>
    <property type="project" value="InterPro"/>
</dbReference>
<organism evidence="6 7">
    <name type="scientific">Polypterus senegalus</name>
    <name type="common">Senegal bichir</name>
    <dbReference type="NCBI Taxonomy" id="55291"/>
    <lineage>
        <taxon>Eukaryota</taxon>
        <taxon>Metazoa</taxon>
        <taxon>Chordata</taxon>
        <taxon>Craniata</taxon>
        <taxon>Vertebrata</taxon>
        <taxon>Euteleostomi</taxon>
        <taxon>Actinopterygii</taxon>
        <taxon>Polypteriformes</taxon>
        <taxon>Polypteridae</taxon>
        <taxon>Polypterus</taxon>
    </lineage>
</organism>
<protein>
    <recommendedName>
        <fullName evidence="3">Sulfotransferase</fullName>
        <ecNumber evidence="3">2.8.2.-</ecNumber>
    </recommendedName>
</protein>
<keyword evidence="7" id="KW-1185">Reference proteome</keyword>